<gene>
    <name evidence="1" type="ORF">OUZ56_021915</name>
</gene>
<evidence type="ECO:0000313" key="2">
    <source>
        <dbReference type="Proteomes" id="UP001234178"/>
    </source>
</evidence>
<accession>A0ABR0AUU3</accession>
<comment type="caution">
    <text evidence="1">The sequence shown here is derived from an EMBL/GenBank/DDBJ whole genome shotgun (WGS) entry which is preliminary data.</text>
</comment>
<dbReference type="Proteomes" id="UP001234178">
    <property type="component" value="Unassembled WGS sequence"/>
</dbReference>
<proteinExistence type="predicted"/>
<keyword evidence="2" id="KW-1185">Reference proteome</keyword>
<organism evidence="1 2">
    <name type="scientific">Daphnia magna</name>
    <dbReference type="NCBI Taxonomy" id="35525"/>
    <lineage>
        <taxon>Eukaryota</taxon>
        <taxon>Metazoa</taxon>
        <taxon>Ecdysozoa</taxon>
        <taxon>Arthropoda</taxon>
        <taxon>Crustacea</taxon>
        <taxon>Branchiopoda</taxon>
        <taxon>Diplostraca</taxon>
        <taxon>Cladocera</taxon>
        <taxon>Anomopoda</taxon>
        <taxon>Daphniidae</taxon>
        <taxon>Daphnia</taxon>
    </lineage>
</organism>
<evidence type="ECO:0000313" key="1">
    <source>
        <dbReference type="EMBL" id="KAK4028896.1"/>
    </source>
</evidence>
<name>A0ABR0AUU3_9CRUS</name>
<dbReference type="EMBL" id="JAOYFB010000039">
    <property type="protein sequence ID" value="KAK4028896.1"/>
    <property type="molecule type" value="Genomic_DNA"/>
</dbReference>
<sequence length="121" mass="13630">MQGKGKTWVRKIYNSVLIVFGLEKTCLARSVNIPGVGNLNSCDEADNCLLLKEMSVVVVSDFVKCPNNVVVIGKRYESQQDAYTYPCQSSLTITSGTLMKLNVNWLDCLPRRHWIPFSFSH</sequence>
<reference evidence="1 2" key="1">
    <citation type="journal article" date="2023" name="Nucleic Acids Res.">
        <title>The hologenome of Daphnia magna reveals possible DNA methylation and microbiome-mediated evolution of the host genome.</title>
        <authorList>
            <person name="Chaturvedi A."/>
            <person name="Li X."/>
            <person name="Dhandapani V."/>
            <person name="Marshall H."/>
            <person name="Kissane S."/>
            <person name="Cuenca-Cambronero M."/>
            <person name="Asole G."/>
            <person name="Calvet F."/>
            <person name="Ruiz-Romero M."/>
            <person name="Marangio P."/>
            <person name="Guigo R."/>
            <person name="Rago D."/>
            <person name="Mirbahai L."/>
            <person name="Eastwood N."/>
            <person name="Colbourne J.K."/>
            <person name="Zhou J."/>
            <person name="Mallon E."/>
            <person name="Orsini L."/>
        </authorList>
    </citation>
    <scope>NUCLEOTIDE SEQUENCE [LARGE SCALE GENOMIC DNA]</scope>
    <source>
        <strain evidence="1">LRV0_1</strain>
    </source>
</reference>
<protein>
    <submittedName>
        <fullName evidence="1">Uncharacterized protein</fullName>
    </submittedName>
</protein>